<accession>A0A6L3VAJ4</accession>
<dbReference type="Proteomes" id="UP000481030">
    <property type="component" value="Unassembled WGS sequence"/>
</dbReference>
<keyword evidence="2" id="KW-1185">Reference proteome</keyword>
<dbReference type="GO" id="GO:0016301">
    <property type="term" value="F:kinase activity"/>
    <property type="evidence" value="ECO:0007669"/>
    <property type="project" value="UniProtKB-KW"/>
</dbReference>
<dbReference type="OrthoDB" id="2603324at2"/>
<gene>
    <name evidence="1" type="ORF">F7731_00495</name>
</gene>
<keyword evidence="1" id="KW-0418">Kinase</keyword>
<dbReference type="RefSeq" id="WP_151532815.1">
    <property type="nucleotide sequence ID" value="NZ_WBOS01000001.1"/>
</dbReference>
<organism evidence="1 2">
    <name type="scientific">Cytobacillus depressus</name>
    <dbReference type="NCBI Taxonomy" id="1602942"/>
    <lineage>
        <taxon>Bacteria</taxon>
        <taxon>Bacillati</taxon>
        <taxon>Bacillota</taxon>
        <taxon>Bacilli</taxon>
        <taxon>Bacillales</taxon>
        <taxon>Bacillaceae</taxon>
        <taxon>Cytobacillus</taxon>
    </lineage>
</organism>
<reference evidence="1 2" key="1">
    <citation type="journal article" date="2016" name="Antonie Van Leeuwenhoek">
        <title>Bacillus depressus sp. nov., isolated from soil of a sunflower field.</title>
        <authorList>
            <person name="Wei X."/>
            <person name="Xin D."/>
            <person name="Xin Y."/>
            <person name="Zhang H."/>
            <person name="Wang T."/>
            <person name="Zhang J."/>
        </authorList>
    </citation>
    <scope>NUCLEOTIDE SEQUENCE [LARGE SCALE GENOMIC DNA]</scope>
    <source>
        <strain evidence="1 2">BZ1</strain>
    </source>
</reference>
<name>A0A6L3VAJ4_9BACI</name>
<evidence type="ECO:0000313" key="1">
    <source>
        <dbReference type="EMBL" id="KAB2338089.1"/>
    </source>
</evidence>
<comment type="caution">
    <text evidence="1">The sequence shown here is derived from an EMBL/GenBank/DDBJ whole genome shotgun (WGS) entry which is preliminary data.</text>
</comment>
<dbReference type="AlphaFoldDB" id="A0A6L3VAJ4"/>
<evidence type="ECO:0000313" key="2">
    <source>
        <dbReference type="Proteomes" id="UP000481030"/>
    </source>
</evidence>
<protein>
    <submittedName>
        <fullName evidence="1">Acetylglutamate kinase</fullName>
    </submittedName>
</protein>
<proteinExistence type="predicted"/>
<keyword evidence="1" id="KW-0808">Transferase</keyword>
<sequence>MYSHHQAMYADNVRRGIIPHYSTASFHPNYRANLCVSKAEMDLNNFMRLLWEEHIAWTRMAIISIVFKLPDKDFVIKRLFQNATDMGNAFRKYYGAEIGDRFGRLIREHLILAADLVTAAAAGDAKAAAIAEKKWYANADKIGTFMNTINPNWPVKDVREMFYEHLRLTKLEAVYMINKNFAADIAVYDQIQKQALGMADVFTSGIIKQFPAAFQC</sequence>
<dbReference type="EMBL" id="WBOS01000001">
    <property type="protein sequence ID" value="KAB2338089.1"/>
    <property type="molecule type" value="Genomic_DNA"/>
</dbReference>